<evidence type="ECO:0000313" key="2">
    <source>
        <dbReference type="EMBL" id="AVK76157.1"/>
    </source>
</evidence>
<dbReference type="RefSeq" id="YP_009482160.1">
    <property type="nucleotide sequence ID" value="NC_037666.1"/>
</dbReference>
<accession>A0A2U7UCK6</accession>
<name>A0A2U7UCK6_9VIRU</name>
<sequence>MGLVGNGKKRQHGGGACGRHAVSALFCAVGILCFVIAAAVFAMWYGDGLGDDVALETRVARADCLVLQPLAGDFGDFPRVRFYAPLAGEWIETRLVSALGRHPRRARPALGFWTRHPPGHTVSCYYDPQDPGLAAALWPHVGSLYGRVAACATVVLVLATVGIMACYAAAAYAVAGGDRKCAVDRDDLEAGATALLL</sequence>
<dbReference type="Proteomes" id="UP000249287">
    <property type="component" value="Segment"/>
</dbReference>
<feature type="transmembrane region" description="Helical" evidence="1">
    <location>
        <begin position="147"/>
        <end position="175"/>
    </location>
</feature>
<proteinExistence type="predicted"/>
<dbReference type="EMBL" id="MG011690">
    <property type="protein sequence ID" value="AVK76157.1"/>
    <property type="molecule type" value="Genomic_DNA"/>
</dbReference>
<feature type="transmembrane region" description="Helical" evidence="1">
    <location>
        <begin position="21"/>
        <end position="45"/>
    </location>
</feature>
<gene>
    <name evidence="2" type="ORF">pneo_cds_550</name>
</gene>
<keyword evidence="1" id="KW-1133">Transmembrane helix</keyword>
<dbReference type="KEGG" id="vg:36842218"/>
<keyword evidence="1" id="KW-0472">Membrane</keyword>
<dbReference type="GeneID" id="36842218"/>
<organism evidence="2">
    <name type="scientific">Pandoravirus neocaledonia</name>
    <dbReference type="NCBI Taxonomy" id="2107708"/>
    <lineage>
        <taxon>Viruses</taxon>
        <taxon>Pandoravirus</taxon>
    </lineage>
</organism>
<evidence type="ECO:0000256" key="1">
    <source>
        <dbReference type="SAM" id="Phobius"/>
    </source>
</evidence>
<protein>
    <submittedName>
        <fullName evidence="2">Uncharacterized protein</fullName>
    </submittedName>
</protein>
<keyword evidence="1" id="KW-0812">Transmembrane</keyword>
<reference evidence="2" key="1">
    <citation type="journal article" date="2018" name="Nat. Commun.">
        <title>Diversity and evolution of the emerging Pandoraviridae family.</title>
        <authorList>
            <person name="Legendre M."/>
            <person name="Fabre E."/>
            <person name="Poirot O."/>
            <person name="Jeudy S."/>
            <person name="Lartigue A."/>
            <person name="Alempic J.M."/>
            <person name="Beucher L."/>
            <person name="Philippe N."/>
            <person name="Bertaux L."/>
            <person name="Christo-Foroux E."/>
            <person name="Labadie K."/>
            <person name="Coute Y."/>
            <person name="Abergel C."/>
            <person name="Claverie J.M."/>
        </authorList>
    </citation>
    <scope>NUCLEOTIDE SEQUENCE [LARGE SCALE GENOMIC DNA]</scope>
    <source>
        <strain evidence="2">Neocaledonia</strain>
    </source>
</reference>